<name>A0A916NJ10_9MICO</name>
<keyword evidence="6" id="KW-1185">Reference proteome</keyword>
<sequence length="230" mass="24798">MRELVATLSTGQRLPSERELAVRWNVSRMTLRHATDMLVAEGLLVRRQGTGTFVAGRPVIRALGLTSFSQDMRSRGLRPGSLLVSFRTLPADTALAGALQVVLDEPLFQFTRVRLGDGEPLAVETTWLPVASAPGLSEADLSGSLYEVLAKRYGIITTTARIAIEPILPDERVQTLLGIDGGQACLRLRMVDSDADGRVVMVANCVYRGDKYHLLADVADAAGATTGVRP</sequence>
<evidence type="ECO:0000256" key="2">
    <source>
        <dbReference type="ARBA" id="ARBA00023125"/>
    </source>
</evidence>
<reference evidence="5" key="1">
    <citation type="submission" date="2021-06" db="EMBL/GenBank/DDBJ databases">
        <authorList>
            <person name="Criscuolo A."/>
        </authorList>
    </citation>
    <scope>NUCLEOTIDE SEQUENCE</scope>
    <source>
        <strain evidence="5">CIP111803</strain>
    </source>
</reference>
<dbReference type="GO" id="GO:0045892">
    <property type="term" value="P:negative regulation of DNA-templated transcription"/>
    <property type="evidence" value="ECO:0007669"/>
    <property type="project" value="TreeGrafter"/>
</dbReference>
<keyword evidence="2" id="KW-0238">DNA-binding</keyword>
<organism evidence="5 6">
    <name type="scientific">Leucobacter soli</name>
    <dbReference type="NCBI Taxonomy" id="2812850"/>
    <lineage>
        <taxon>Bacteria</taxon>
        <taxon>Bacillati</taxon>
        <taxon>Actinomycetota</taxon>
        <taxon>Actinomycetes</taxon>
        <taxon>Micrococcales</taxon>
        <taxon>Microbacteriaceae</taxon>
        <taxon>Leucobacter</taxon>
    </lineage>
</organism>
<dbReference type="PANTHER" id="PTHR44846">
    <property type="entry name" value="MANNOSYL-D-GLYCERATE TRANSPORT/METABOLISM SYSTEM REPRESSOR MNGR-RELATED"/>
    <property type="match status" value="1"/>
</dbReference>
<dbReference type="SMART" id="SM00866">
    <property type="entry name" value="UTRA"/>
    <property type="match status" value="1"/>
</dbReference>
<dbReference type="GO" id="GO:0003677">
    <property type="term" value="F:DNA binding"/>
    <property type="evidence" value="ECO:0007669"/>
    <property type="project" value="UniProtKB-KW"/>
</dbReference>
<keyword evidence="1" id="KW-0805">Transcription regulation</keyword>
<feature type="domain" description="HTH gntR-type" evidence="4">
    <location>
        <begin position="1"/>
        <end position="57"/>
    </location>
</feature>
<dbReference type="SMART" id="SM00345">
    <property type="entry name" value="HTH_GNTR"/>
    <property type="match status" value="1"/>
</dbReference>
<proteinExistence type="predicted"/>
<evidence type="ECO:0000313" key="5">
    <source>
        <dbReference type="EMBL" id="CAG7621401.1"/>
    </source>
</evidence>
<accession>A0A916NJ10</accession>
<protein>
    <submittedName>
        <fullName evidence="5">HTH-type transcriptional repressor NagR</fullName>
    </submittedName>
</protein>
<dbReference type="EMBL" id="CAJVAP010000039">
    <property type="protein sequence ID" value="CAG7621401.1"/>
    <property type="molecule type" value="Genomic_DNA"/>
</dbReference>
<evidence type="ECO:0000256" key="3">
    <source>
        <dbReference type="ARBA" id="ARBA00023163"/>
    </source>
</evidence>
<dbReference type="AlphaFoldDB" id="A0A916NJ10"/>
<dbReference type="Pfam" id="PF00392">
    <property type="entry name" value="GntR"/>
    <property type="match status" value="1"/>
</dbReference>
<dbReference type="InterPro" id="IPR011663">
    <property type="entry name" value="UTRA"/>
</dbReference>
<dbReference type="PROSITE" id="PS50949">
    <property type="entry name" value="HTH_GNTR"/>
    <property type="match status" value="1"/>
</dbReference>
<dbReference type="InterPro" id="IPR000524">
    <property type="entry name" value="Tscrpt_reg_HTH_GntR"/>
</dbReference>
<gene>
    <name evidence="5" type="primary">nagR</name>
    <name evidence="5" type="ORF">LEUCIP111803_02429</name>
</gene>
<dbReference type="GO" id="GO:0003700">
    <property type="term" value="F:DNA-binding transcription factor activity"/>
    <property type="evidence" value="ECO:0007669"/>
    <property type="project" value="InterPro"/>
</dbReference>
<dbReference type="CDD" id="cd07377">
    <property type="entry name" value="WHTH_GntR"/>
    <property type="match status" value="1"/>
</dbReference>
<comment type="caution">
    <text evidence="5">The sequence shown here is derived from an EMBL/GenBank/DDBJ whole genome shotgun (WGS) entry which is preliminary data.</text>
</comment>
<dbReference type="Pfam" id="PF07702">
    <property type="entry name" value="UTRA"/>
    <property type="match status" value="1"/>
</dbReference>
<keyword evidence="3" id="KW-0804">Transcription</keyword>
<evidence type="ECO:0000259" key="4">
    <source>
        <dbReference type="PROSITE" id="PS50949"/>
    </source>
</evidence>
<dbReference type="InterPro" id="IPR050679">
    <property type="entry name" value="Bact_HTH_transcr_reg"/>
</dbReference>
<dbReference type="Proteomes" id="UP000693892">
    <property type="component" value="Unassembled WGS sequence"/>
</dbReference>
<dbReference type="PANTHER" id="PTHR44846:SF1">
    <property type="entry name" value="MANNOSYL-D-GLYCERATE TRANSPORT_METABOLISM SYSTEM REPRESSOR MNGR-RELATED"/>
    <property type="match status" value="1"/>
</dbReference>
<evidence type="ECO:0000256" key="1">
    <source>
        <dbReference type="ARBA" id="ARBA00023015"/>
    </source>
</evidence>
<evidence type="ECO:0000313" key="6">
    <source>
        <dbReference type="Proteomes" id="UP000693892"/>
    </source>
</evidence>